<evidence type="ECO:0000313" key="9">
    <source>
        <dbReference type="Proteomes" id="UP001442841"/>
    </source>
</evidence>
<dbReference type="InterPro" id="IPR000719">
    <property type="entry name" value="Prot_kinase_dom"/>
</dbReference>
<dbReference type="CDD" id="cd14014">
    <property type="entry name" value="STKc_PknB_like"/>
    <property type="match status" value="1"/>
</dbReference>
<dbReference type="RefSeq" id="WP_425307945.1">
    <property type="nucleotide sequence ID" value="NZ_CP154795.1"/>
</dbReference>
<feature type="domain" description="Protein kinase" evidence="7">
    <location>
        <begin position="10"/>
        <end position="266"/>
    </location>
</feature>
<dbReference type="InterPro" id="IPR008271">
    <property type="entry name" value="Ser/Thr_kinase_AS"/>
</dbReference>
<keyword evidence="2" id="KW-0547">Nucleotide-binding</keyword>
<sequence length="499" mass="53148">MSPDLLAGRYELTERIASGGMGHVWRGRDRILERIVAIKTVDLAAQDDTARERFRREAVATAGLSAPNIVQVYDAGIDGTMAYLVMELLTGPTLSRVIHDHGPLDIQTGLQVAREVALALLSAHHIGVVHRDIKPGNVMFHDNQVKLVDFGIAQLARNMGAALTAPATALGTAAYMSPEQATGEGATDKSDWYAFGCLLMTIFTGEPPFKGEALAVASQQINSKPPYVSDRRHDAPAALDQLVARLLEKEPVDRPTGQEVVDQLRLLEVDPNAGTVLMPVTAPAPTSILPPSVPDDPSPYRRSFAESPSEPVPARPAPVVPAPPPPPQRAVVPDRSYRKKKSAWPIVVVLLLILALGLAGAYLLLGDRTPGTVAATATPTVTRVTTTARPPTTRRAPTPTRPATTQPTATRSAAASTPGFTPTAGDTGKAEASAAVESAIGQVESGTARSILEPMWVSARITGDAKQFLDMNDQLEKQSLITKSENKSIEDAVKDWENA</sequence>
<evidence type="ECO:0000256" key="1">
    <source>
        <dbReference type="ARBA" id="ARBA00022679"/>
    </source>
</evidence>
<feature type="compositionally biased region" description="Low complexity" evidence="5">
    <location>
        <begin position="383"/>
        <end position="418"/>
    </location>
</feature>
<accession>A0ABZ3FPE2</accession>
<feature type="transmembrane region" description="Helical" evidence="6">
    <location>
        <begin position="343"/>
        <end position="365"/>
    </location>
</feature>
<dbReference type="PROSITE" id="PS00108">
    <property type="entry name" value="PROTEIN_KINASE_ST"/>
    <property type="match status" value="1"/>
</dbReference>
<dbReference type="GO" id="GO:0004674">
    <property type="term" value="F:protein serine/threonine kinase activity"/>
    <property type="evidence" value="ECO:0007669"/>
    <property type="project" value="UniProtKB-EC"/>
</dbReference>
<keyword evidence="6" id="KW-1133">Transmembrane helix</keyword>
<keyword evidence="1 8" id="KW-0808">Transferase</keyword>
<keyword evidence="9" id="KW-1185">Reference proteome</keyword>
<evidence type="ECO:0000313" key="8">
    <source>
        <dbReference type="EMBL" id="XAN06516.1"/>
    </source>
</evidence>
<proteinExistence type="predicted"/>
<dbReference type="PANTHER" id="PTHR43289:SF34">
    <property type="entry name" value="SERINE_THREONINE-PROTEIN KINASE YBDM-RELATED"/>
    <property type="match status" value="1"/>
</dbReference>
<evidence type="ECO:0000256" key="6">
    <source>
        <dbReference type="SAM" id="Phobius"/>
    </source>
</evidence>
<gene>
    <name evidence="8" type="ORF">AADG42_04050</name>
</gene>
<dbReference type="SMART" id="SM00220">
    <property type="entry name" value="S_TKc"/>
    <property type="match status" value="1"/>
</dbReference>
<dbReference type="Gene3D" id="1.10.510.10">
    <property type="entry name" value="Transferase(Phosphotransferase) domain 1"/>
    <property type="match status" value="1"/>
</dbReference>
<dbReference type="Proteomes" id="UP001442841">
    <property type="component" value="Chromosome"/>
</dbReference>
<organism evidence="8 9">
    <name type="scientific">Ammonicoccus fulvus</name>
    <dbReference type="NCBI Taxonomy" id="3138240"/>
    <lineage>
        <taxon>Bacteria</taxon>
        <taxon>Bacillati</taxon>
        <taxon>Actinomycetota</taxon>
        <taxon>Actinomycetes</taxon>
        <taxon>Propionibacteriales</taxon>
        <taxon>Propionibacteriaceae</taxon>
        <taxon>Ammonicoccus</taxon>
    </lineage>
</organism>
<feature type="region of interest" description="Disordered" evidence="5">
    <location>
        <begin position="383"/>
        <end position="433"/>
    </location>
</feature>
<dbReference type="SUPFAM" id="SSF56112">
    <property type="entry name" value="Protein kinase-like (PK-like)"/>
    <property type="match status" value="1"/>
</dbReference>
<evidence type="ECO:0000256" key="2">
    <source>
        <dbReference type="ARBA" id="ARBA00022741"/>
    </source>
</evidence>
<feature type="region of interest" description="Disordered" evidence="5">
    <location>
        <begin position="284"/>
        <end position="335"/>
    </location>
</feature>
<keyword evidence="3 8" id="KW-0418">Kinase</keyword>
<evidence type="ECO:0000256" key="4">
    <source>
        <dbReference type="ARBA" id="ARBA00022840"/>
    </source>
</evidence>
<dbReference type="PROSITE" id="PS50011">
    <property type="entry name" value="PROTEIN_KINASE_DOM"/>
    <property type="match status" value="1"/>
</dbReference>
<dbReference type="EC" id="2.7.11.1" evidence="8"/>
<protein>
    <submittedName>
        <fullName evidence="8">Serine/threonine-protein kinase</fullName>
        <ecNumber evidence="8">2.7.11.1</ecNumber>
    </submittedName>
</protein>
<evidence type="ECO:0000256" key="5">
    <source>
        <dbReference type="SAM" id="MobiDB-lite"/>
    </source>
</evidence>
<keyword evidence="4" id="KW-0067">ATP-binding</keyword>
<keyword evidence="6" id="KW-0812">Transmembrane</keyword>
<dbReference type="Gene3D" id="3.30.200.20">
    <property type="entry name" value="Phosphorylase Kinase, domain 1"/>
    <property type="match status" value="1"/>
</dbReference>
<evidence type="ECO:0000256" key="3">
    <source>
        <dbReference type="ARBA" id="ARBA00022777"/>
    </source>
</evidence>
<evidence type="ECO:0000259" key="7">
    <source>
        <dbReference type="PROSITE" id="PS50011"/>
    </source>
</evidence>
<keyword evidence="6" id="KW-0472">Membrane</keyword>
<dbReference type="InterPro" id="IPR011009">
    <property type="entry name" value="Kinase-like_dom_sf"/>
</dbReference>
<dbReference type="PANTHER" id="PTHR43289">
    <property type="entry name" value="MITOGEN-ACTIVATED PROTEIN KINASE KINASE KINASE 20-RELATED"/>
    <property type="match status" value="1"/>
</dbReference>
<feature type="compositionally biased region" description="Pro residues" evidence="5">
    <location>
        <begin position="310"/>
        <end position="328"/>
    </location>
</feature>
<name>A0ABZ3FPE2_9ACTN</name>
<reference evidence="8 9" key="1">
    <citation type="submission" date="2024-04" db="EMBL/GenBank/DDBJ databases">
        <title>Isolation of an actinomycete strain from pig manure.</title>
        <authorList>
            <person name="Gong T."/>
            <person name="Yu Z."/>
            <person name="An M."/>
            <person name="Wei C."/>
            <person name="Yang W."/>
            <person name="Liu L."/>
        </authorList>
    </citation>
    <scope>NUCLEOTIDE SEQUENCE [LARGE SCALE GENOMIC DNA]</scope>
    <source>
        <strain evidence="8 9">ZF39</strain>
    </source>
</reference>
<dbReference type="EMBL" id="CP154795">
    <property type="protein sequence ID" value="XAN06516.1"/>
    <property type="molecule type" value="Genomic_DNA"/>
</dbReference>
<dbReference type="Pfam" id="PF00069">
    <property type="entry name" value="Pkinase"/>
    <property type="match status" value="1"/>
</dbReference>